<reference evidence="11 12" key="1">
    <citation type="journal article" date="2023" name="Plant Biotechnol. J.">
        <title>Chromosome-level wild Hevea brasiliensis genome provides new tools for genomic-assisted breeding and valuable loci to elevate rubber yield.</title>
        <authorList>
            <person name="Cheng H."/>
            <person name="Song X."/>
            <person name="Hu Y."/>
            <person name="Wu T."/>
            <person name="Yang Q."/>
            <person name="An Z."/>
            <person name="Feng S."/>
            <person name="Deng Z."/>
            <person name="Wu W."/>
            <person name="Zeng X."/>
            <person name="Tu M."/>
            <person name="Wang X."/>
            <person name="Huang H."/>
        </authorList>
    </citation>
    <scope>NUCLEOTIDE SEQUENCE [LARGE SCALE GENOMIC DNA]</scope>
    <source>
        <strain evidence="11">MT/VB/25A 57/8</strain>
    </source>
</reference>
<evidence type="ECO:0000313" key="11">
    <source>
        <dbReference type="EMBL" id="KAJ9170033.1"/>
    </source>
</evidence>
<feature type="compositionally biased region" description="Polar residues" evidence="9">
    <location>
        <begin position="1"/>
        <end position="16"/>
    </location>
</feature>
<keyword evidence="8" id="KW-0325">Glycoprotein</keyword>
<feature type="compositionally biased region" description="Basic and acidic residues" evidence="9">
    <location>
        <begin position="17"/>
        <end position="28"/>
    </location>
</feature>
<keyword evidence="4 10" id="KW-0812">Transmembrane</keyword>
<evidence type="ECO:0000256" key="6">
    <source>
        <dbReference type="ARBA" id="ARBA00022989"/>
    </source>
</evidence>
<dbReference type="InterPro" id="IPR039421">
    <property type="entry name" value="Type_1_exporter"/>
</dbReference>
<evidence type="ECO:0000256" key="4">
    <source>
        <dbReference type="ARBA" id="ARBA00022692"/>
    </source>
</evidence>
<evidence type="ECO:0000256" key="7">
    <source>
        <dbReference type="ARBA" id="ARBA00023136"/>
    </source>
</evidence>
<dbReference type="InterPro" id="IPR036640">
    <property type="entry name" value="ABC1_TM_sf"/>
</dbReference>
<sequence>MSVRNGVNSVTSTNEASKSKSREEKGKDSVVNGHLQETEKRDEGTNSVPFHRLFSFADSADVILMIIGTIGAIGNGLSMPLMTIFLGDMIDAFGENQNNKDLVHVVSKVKHVQNKL</sequence>
<evidence type="ECO:0000256" key="1">
    <source>
        <dbReference type="ARBA" id="ARBA00004141"/>
    </source>
</evidence>
<protein>
    <recommendedName>
        <fullName evidence="13">ABC transmembrane type-1 domain-containing protein</fullName>
    </recommendedName>
</protein>
<evidence type="ECO:0000256" key="9">
    <source>
        <dbReference type="SAM" id="MobiDB-lite"/>
    </source>
</evidence>
<evidence type="ECO:0000313" key="12">
    <source>
        <dbReference type="Proteomes" id="UP001174677"/>
    </source>
</evidence>
<keyword evidence="5" id="KW-0677">Repeat</keyword>
<keyword evidence="7 10" id="KW-0472">Membrane</keyword>
<keyword evidence="12" id="KW-1185">Reference proteome</keyword>
<name>A0ABQ9LTP6_HEVBR</name>
<evidence type="ECO:0000256" key="8">
    <source>
        <dbReference type="ARBA" id="ARBA00023180"/>
    </source>
</evidence>
<feature type="region of interest" description="Disordered" evidence="9">
    <location>
        <begin position="1"/>
        <end position="44"/>
    </location>
</feature>
<evidence type="ECO:0008006" key="13">
    <source>
        <dbReference type="Google" id="ProtNLM"/>
    </source>
</evidence>
<keyword evidence="3" id="KW-0813">Transport</keyword>
<dbReference type="Gene3D" id="1.20.1560.10">
    <property type="entry name" value="ABC transporter type 1, transmembrane domain"/>
    <property type="match status" value="1"/>
</dbReference>
<dbReference type="SUPFAM" id="SSF90123">
    <property type="entry name" value="ABC transporter transmembrane region"/>
    <property type="match status" value="1"/>
</dbReference>
<dbReference type="Proteomes" id="UP001174677">
    <property type="component" value="Chromosome 10"/>
</dbReference>
<dbReference type="PANTHER" id="PTHR43394:SF16">
    <property type="entry name" value="ABC TRANSPORTER B FAMILY MEMBER 4-LIKE ISOFORM X1"/>
    <property type="match status" value="1"/>
</dbReference>
<comment type="caution">
    <text evidence="11">The sequence shown here is derived from an EMBL/GenBank/DDBJ whole genome shotgun (WGS) entry which is preliminary data.</text>
</comment>
<comment type="subcellular location">
    <subcellularLocation>
        <location evidence="1">Membrane</location>
        <topology evidence="1">Multi-pass membrane protein</topology>
    </subcellularLocation>
</comment>
<gene>
    <name evidence="11" type="ORF">P3X46_018170</name>
</gene>
<evidence type="ECO:0000256" key="10">
    <source>
        <dbReference type="SAM" id="Phobius"/>
    </source>
</evidence>
<accession>A0ABQ9LTP6</accession>
<evidence type="ECO:0000256" key="2">
    <source>
        <dbReference type="ARBA" id="ARBA00007577"/>
    </source>
</evidence>
<organism evidence="11 12">
    <name type="scientific">Hevea brasiliensis</name>
    <name type="common">Para rubber tree</name>
    <name type="synonym">Siphonia brasiliensis</name>
    <dbReference type="NCBI Taxonomy" id="3981"/>
    <lineage>
        <taxon>Eukaryota</taxon>
        <taxon>Viridiplantae</taxon>
        <taxon>Streptophyta</taxon>
        <taxon>Embryophyta</taxon>
        <taxon>Tracheophyta</taxon>
        <taxon>Spermatophyta</taxon>
        <taxon>Magnoliopsida</taxon>
        <taxon>eudicotyledons</taxon>
        <taxon>Gunneridae</taxon>
        <taxon>Pentapetalae</taxon>
        <taxon>rosids</taxon>
        <taxon>fabids</taxon>
        <taxon>Malpighiales</taxon>
        <taxon>Euphorbiaceae</taxon>
        <taxon>Crotonoideae</taxon>
        <taxon>Micrandreae</taxon>
        <taxon>Hevea</taxon>
    </lineage>
</organism>
<evidence type="ECO:0000256" key="5">
    <source>
        <dbReference type="ARBA" id="ARBA00022737"/>
    </source>
</evidence>
<dbReference type="EMBL" id="JARPOI010000010">
    <property type="protein sequence ID" value="KAJ9170033.1"/>
    <property type="molecule type" value="Genomic_DNA"/>
</dbReference>
<proteinExistence type="inferred from homology"/>
<dbReference type="PANTHER" id="PTHR43394">
    <property type="entry name" value="ATP-DEPENDENT PERMEASE MDL1, MITOCHONDRIAL"/>
    <property type="match status" value="1"/>
</dbReference>
<feature type="transmembrane region" description="Helical" evidence="10">
    <location>
        <begin position="62"/>
        <end position="86"/>
    </location>
</feature>
<evidence type="ECO:0000256" key="3">
    <source>
        <dbReference type="ARBA" id="ARBA00022448"/>
    </source>
</evidence>
<comment type="similarity">
    <text evidence="2">Belongs to the ABC transporter superfamily. ABCB family. Multidrug resistance exporter (TC 3.A.1.201) subfamily.</text>
</comment>
<keyword evidence="6 10" id="KW-1133">Transmembrane helix</keyword>